<organism evidence="2">
    <name type="scientific">hydrothermal vent metagenome</name>
    <dbReference type="NCBI Taxonomy" id="652676"/>
    <lineage>
        <taxon>unclassified sequences</taxon>
        <taxon>metagenomes</taxon>
        <taxon>ecological metagenomes</taxon>
    </lineage>
</organism>
<proteinExistence type="predicted"/>
<reference evidence="2" key="1">
    <citation type="submission" date="2018-06" db="EMBL/GenBank/DDBJ databases">
        <authorList>
            <person name="Zhirakovskaya E."/>
        </authorList>
    </citation>
    <scope>NUCLEOTIDE SEQUENCE</scope>
</reference>
<gene>
    <name evidence="2" type="ORF">MNBD_GAMMA14-437</name>
</gene>
<feature type="domain" description="DUF4124" evidence="1">
    <location>
        <begin position="12"/>
        <end position="60"/>
    </location>
</feature>
<evidence type="ECO:0000313" key="2">
    <source>
        <dbReference type="EMBL" id="VAW80438.1"/>
    </source>
</evidence>
<protein>
    <recommendedName>
        <fullName evidence="1">DUF4124 domain-containing protein</fullName>
    </recommendedName>
</protein>
<dbReference type="InterPro" id="IPR025392">
    <property type="entry name" value="DUF4124"/>
</dbReference>
<sequence length="185" mass="20336">MYQYLPDKTLFLLAIIFVAPVSAEVYRSVDEHGNVSFSSEATKGAEPVKLRPLSVYGAPAIKPSSHKNISVSSAEAAGYESVEIISPKADETLRDNPGNITVTVGSQPPLDRKQGHRFQFFLDGKSFDKPQAGSTKAFTNVDRGEHRVEVAIVDSKGREIARSQATRFFLHRQTIFNPARRSGTN</sequence>
<evidence type="ECO:0000259" key="1">
    <source>
        <dbReference type="Pfam" id="PF13511"/>
    </source>
</evidence>
<dbReference type="EMBL" id="UOFM01000357">
    <property type="protein sequence ID" value="VAW80438.1"/>
    <property type="molecule type" value="Genomic_DNA"/>
</dbReference>
<dbReference type="AlphaFoldDB" id="A0A3B0YHP7"/>
<accession>A0A3B0YHP7</accession>
<dbReference type="Pfam" id="PF13511">
    <property type="entry name" value="DUF4124"/>
    <property type="match status" value="1"/>
</dbReference>
<name>A0A3B0YHP7_9ZZZZ</name>